<evidence type="ECO:0000313" key="1">
    <source>
        <dbReference type="EMBL" id="KAF2795136.1"/>
    </source>
</evidence>
<organism evidence="1 2">
    <name type="scientific">Melanomma pulvis-pyrius CBS 109.77</name>
    <dbReference type="NCBI Taxonomy" id="1314802"/>
    <lineage>
        <taxon>Eukaryota</taxon>
        <taxon>Fungi</taxon>
        <taxon>Dikarya</taxon>
        <taxon>Ascomycota</taxon>
        <taxon>Pezizomycotina</taxon>
        <taxon>Dothideomycetes</taxon>
        <taxon>Pleosporomycetidae</taxon>
        <taxon>Pleosporales</taxon>
        <taxon>Melanommataceae</taxon>
        <taxon>Melanomma</taxon>
    </lineage>
</organism>
<evidence type="ECO:0000313" key="2">
    <source>
        <dbReference type="Proteomes" id="UP000799757"/>
    </source>
</evidence>
<dbReference type="Proteomes" id="UP000799757">
    <property type="component" value="Unassembled WGS sequence"/>
</dbReference>
<dbReference type="EMBL" id="MU001868">
    <property type="protein sequence ID" value="KAF2795136.1"/>
    <property type="molecule type" value="Genomic_DNA"/>
</dbReference>
<gene>
    <name evidence="1" type="ORF">K505DRAFT_324289</name>
</gene>
<keyword evidence="2" id="KW-1185">Reference proteome</keyword>
<dbReference type="AlphaFoldDB" id="A0A6A6XFB6"/>
<sequence length="70" mass="7855">MFEVICGILVPPFTLVPARTKPQPLISVRISGMPLFTYSYEAILLRSRDGKLSPLMLSQAFEPQFTTRAI</sequence>
<protein>
    <submittedName>
        <fullName evidence="1">Uncharacterized protein</fullName>
    </submittedName>
</protein>
<accession>A0A6A6XFB6</accession>
<reference evidence="1" key="1">
    <citation type="journal article" date="2020" name="Stud. Mycol.">
        <title>101 Dothideomycetes genomes: a test case for predicting lifestyles and emergence of pathogens.</title>
        <authorList>
            <person name="Haridas S."/>
            <person name="Albert R."/>
            <person name="Binder M."/>
            <person name="Bloem J."/>
            <person name="Labutti K."/>
            <person name="Salamov A."/>
            <person name="Andreopoulos B."/>
            <person name="Baker S."/>
            <person name="Barry K."/>
            <person name="Bills G."/>
            <person name="Bluhm B."/>
            <person name="Cannon C."/>
            <person name="Castanera R."/>
            <person name="Culley D."/>
            <person name="Daum C."/>
            <person name="Ezra D."/>
            <person name="Gonzalez J."/>
            <person name="Henrissat B."/>
            <person name="Kuo A."/>
            <person name="Liang C."/>
            <person name="Lipzen A."/>
            <person name="Lutzoni F."/>
            <person name="Magnuson J."/>
            <person name="Mondo S."/>
            <person name="Nolan M."/>
            <person name="Ohm R."/>
            <person name="Pangilinan J."/>
            <person name="Park H.-J."/>
            <person name="Ramirez L."/>
            <person name="Alfaro M."/>
            <person name="Sun H."/>
            <person name="Tritt A."/>
            <person name="Yoshinaga Y."/>
            <person name="Zwiers L.-H."/>
            <person name="Turgeon B."/>
            <person name="Goodwin S."/>
            <person name="Spatafora J."/>
            <person name="Crous P."/>
            <person name="Grigoriev I."/>
        </authorList>
    </citation>
    <scope>NUCLEOTIDE SEQUENCE</scope>
    <source>
        <strain evidence="1">CBS 109.77</strain>
    </source>
</reference>
<name>A0A6A6XFB6_9PLEO</name>
<proteinExistence type="predicted"/>